<gene>
    <name evidence="2" type="ORF">DFR69_102500</name>
</gene>
<evidence type="ECO:0000313" key="3">
    <source>
        <dbReference type="Proteomes" id="UP000246410"/>
    </source>
</evidence>
<dbReference type="AlphaFoldDB" id="A0A317NWQ4"/>
<dbReference type="Proteomes" id="UP000246410">
    <property type="component" value="Unassembled WGS sequence"/>
</dbReference>
<keyword evidence="1" id="KW-0812">Transmembrane</keyword>
<reference evidence="2 3" key="1">
    <citation type="submission" date="2018-05" db="EMBL/GenBank/DDBJ databases">
        <title>Genomic Encyclopedia of Type Strains, Phase IV (KMG-IV): sequencing the most valuable type-strain genomes for metagenomic binning, comparative biology and taxonomic classification.</title>
        <authorList>
            <person name="Goeker M."/>
        </authorList>
    </citation>
    <scope>NUCLEOTIDE SEQUENCE [LARGE SCALE GENOMIC DNA]</scope>
    <source>
        <strain evidence="2 3">DSM 44717</strain>
    </source>
</reference>
<dbReference type="RefSeq" id="WP_110036561.1">
    <property type="nucleotide sequence ID" value="NZ_QGTL01000002.1"/>
</dbReference>
<protein>
    <recommendedName>
        <fullName evidence="4">PH (Pleckstrin Homology) domain-containing protein</fullName>
    </recommendedName>
</protein>
<evidence type="ECO:0008006" key="4">
    <source>
        <dbReference type="Google" id="ProtNLM"/>
    </source>
</evidence>
<proteinExistence type="predicted"/>
<comment type="caution">
    <text evidence="2">The sequence shown here is derived from an EMBL/GenBank/DDBJ whole genome shotgun (WGS) entry which is preliminary data.</text>
</comment>
<feature type="transmembrane region" description="Helical" evidence="1">
    <location>
        <begin position="72"/>
        <end position="92"/>
    </location>
</feature>
<feature type="transmembrane region" description="Helical" evidence="1">
    <location>
        <begin position="46"/>
        <end position="66"/>
    </location>
</feature>
<keyword evidence="1" id="KW-0472">Membrane</keyword>
<keyword evidence="1" id="KW-1133">Transmembrane helix</keyword>
<keyword evidence="3" id="KW-1185">Reference proteome</keyword>
<accession>A0A317NWQ4</accession>
<organism evidence="2 3">
    <name type="scientific">Nocardia neocaledoniensis</name>
    <dbReference type="NCBI Taxonomy" id="236511"/>
    <lineage>
        <taxon>Bacteria</taxon>
        <taxon>Bacillati</taxon>
        <taxon>Actinomycetota</taxon>
        <taxon>Actinomycetes</taxon>
        <taxon>Mycobacteriales</taxon>
        <taxon>Nocardiaceae</taxon>
        <taxon>Nocardia</taxon>
    </lineage>
</organism>
<evidence type="ECO:0000313" key="2">
    <source>
        <dbReference type="EMBL" id="PWV79437.1"/>
    </source>
</evidence>
<sequence>MRQILLLTRRFVRWEIDVWVSLARAIARRADTADGAPIRYAGAMSAVLWAFVIVSAVEIPAVHLLIPWAPVRLAALALGAWGLLWMLGLLAAHHMYPHLLAAEHLRLRYLRRTELAVPLAAVRAVRGDLRAYDDSKSLHRTENGIIALPVGSSTNVRVDLTAPHTFTTGHGELTSETIAFWVDDPRAAIAEIRAALPKQRSEA</sequence>
<name>A0A317NWQ4_9NOCA</name>
<dbReference type="EMBL" id="QGTL01000002">
    <property type="protein sequence ID" value="PWV79437.1"/>
    <property type="molecule type" value="Genomic_DNA"/>
</dbReference>
<evidence type="ECO:0000256" key="1">
    <source>
        <dbReference type="SAM" id="Phobius"/>
    </source>
</evidence>